<dbReference type="Proteomes" id="UP000315469">
    <property type="component" value="Unassembled WGS sequence"/>
</dbReference>
<dbReference type="Pfam" id="PF13560">
    <property type="entry name" value="HTH_31"/>
    <property type="match status" value="1"/>
</dbReference>
<reference evidence="3 4" key="1">
    <citation type="submission" date="2019-06" db="EMBL/GenBank/DDBJ databases">
        <title>Taxogenomics and systematics of the genus Pantoea.</title>
        <authorList>
            <person name="Tambong J.T."/>
        </authorList>
    </citation>
    <scope>NUCLEOTIDE SEQUENCE [LARGE SCALE GENOMIC DNA]</scope>
    <source>
        <strain evidence="3 4">LMG 24197</strain>
    </source>
</reference>
<feature type="compositionally biased region" description="Basic and acidic residues" evidence="1">
    <location>
        <begin position="18"/>
        <end position="27"/>
    </location>
</feature>
<accession>A0ABY2ZPC4</accession>
<dbReference type="PANTHER" id="PTHR35010:SF3">
    <property type="entry name" value="BLL4873 PROTEIN"/>
    <property type="match status" value="1"/>
</dbReference>
<evidence type="ECO:0000259" key="2">
    <source>
        <dbReference type="PROSITE" id="PS50943"/>
    </source>
</evidence>
<dbReference type="SMART" id="SM00530">
    <property type="entry name" value="HTH_XRE"/>
    <property type="match status" value="1"/>
</dbReference>
<dbReference type="GeneID" id="90523118"/>
<evidence type="ECO:0000313" key="3">
    <source>
        <dbReference type="EMBL" id="TPV42712.1"/>
    </source>
</evidence>
<dbReference type="PROSITE" id="PS50943">
    <property type="entry name" value="HTH_CROC1"/>
    <property type="match status" value="1"/>
</dbReference>
<proteinExistence type="predicted"/>
<sequence>MQPKSELSHFLRSRRARTKPDSRDLRTRERRRTPGLRREEVAARIGISTEWYTKIEQGRVDTLSDRIVSALGRALELDKVEVLHLQSLTRRKTETENDGVIPEGVIKLIRSLAEPAYVTNAHWDVLIWNSAAAELITDFGQLSVKDRNILIFMLTTAEARALFGDTWHKEAQRMLGLFHADYDRNAHNPAFPSLISRLERECQEFSEWWNEHVIAAPVSGTKCLTGKDGVKRNFSYSSFMSNDAPSLKMSIYVPEG</sequence>
<keyword evidence="4" id="KW-1185">Reference proteome</keyword>
<dbReference type="InterPro" id="IPR010982">
    <property type="entry name" value="Lambda_DNA-bd_dom_sf"/>
</dbReference>
<comment type="caution">
    <text evidence="3">The sequence shown here is derived from an EMBL/GenBank/DDBJ whole genome shotgun (WGS) entry which is preliminary data.</text>
</comment>
<feature type="domain" description="HTH cro/C1-type" evidence="2">
    <location>
        <begin position="28"/>
        <end position="82"/>
    </location>
</feature>
<protein>
    <submittedName>
        <fullName evidence="3">Helix-turn-helix domain-containing protein</fullName>
    </submittedName>
</protein>
<organism evidence="3 4">
    <name type="scientific">Pantoea eucalypti</name>
    <dbReference type="NCBI Taxonomy" id="470933"/>
    <lineage>
        <taxon>Bacteria</taxon>
        <taxon>Pseudomonadati</taxon>
        <taxon>Pseudomonadota</taxon>
        <taxon>Gammaproteobacteria</taxon>
        <taxon>Enterobacterales</taxon>
        <taxon>Erwiniaceae</taxon>
        <taxon>Pantoea</taxon>
    </lineage>
</organism>
<dbReference type="Gene3D" id="1.10.260.40">
    <property type="entry name" value="lambda repressor-like DNA-binding domains"/>
    <property type="match status" value="1"/>
</dbReference>
<dbReference type="InterPro" id="IPR001387">
    <property type="entry name" value="Cro/C1-type_HTH"/>
</dbReference>
<name>A0ABY2ZPC4_9GAMM</name>
<feature type="region of interest" description="Disordered" evidence="1">
    <location>
        <begin position="1"/>
        <end position="33"/>
    </location>
</feature>
<dbReference type="SUPFAM" id="SSF47413">
    <property type="entry name" value="lambda repressor-like DNA-binding domains"/>
    <property type="match status" value="1"/>
</dbReference>
<dbReference type="InterPro" id="IPR041413">
    <property type="entry name" value="MLTR_LBD"/>
</dbReference>
<gene>
    <name evidence="3" type="ORF">FJW02_02505</name>
</gene>
<dbReference type="RefSeq" id="WP_003855869.1">
    <property type="nucleotide sequence ID" value="NZ_CP045721.1"/>
</dbReference>
<dbReference type="Gene3D" id="3.30.450.180">
    <property type="match status" value="1"/>
</dbReference>
<dbReference type="CDD" id="cd00093">
    <property type="entry name" value="HTH_XRE"/>
    <property type="match status" value="1"/>
</dbReference>
<dbReference type="Pfam" id="PF17765">
    <property type="entry name" value="MLTR_LBD"/>
    <property type="match status" value="1"/>
</dbReference>
<dbReference type="PANTHER" id="PTHR35010">
    <property type="entry name" value="BLL4672 PROTEIN-RELATED"/>
    <property type="match status" value="1"/>
</dbReference>
<evidence type="ECO:0000313" key="4">
    <source>
        <dbReference type="Proteomes" id="UP000315469"/>
    </source>
</evidence>
<dbReference type="EMBL" id="VHJB01000028">
    <property type="protein sequence ID" value="TPV42712.1"/>
    <property type="molecule type" value="Genomic_DNA"/>
</dbReference>
<evidence type="ECO:0000256" key="1">
    <source>
        <dbReference type="SAM" id="MobiDB-lite"/>
    </source>
</evidence>